<evidence type="ECO:0008006" key="3">
    <source>
        <dbReference type="Google" id="ProtNLM"/>
    </source>
</evidence>
<accession>A0ABR1V706</accession>
<dbReference type="InterPro" id="IPR036770">
    <property type="entry name" value="Ankyrin_rpt-contain_sf"/>
</dbReference>
<comment type="caution">
    <text evidence="1">The sequence shown here is derived from an EMBL/GenBank/DDBJ whole genome shotgun (WGS) entry which is preliminary data.</text>
</comment>
<evidence type="ECO:0000313" key="1">
    <source>
        <dbReference type="EMBL" id="KAK8065763.1"/>
    </source>
</evidence>
<reference evidence="1 2" key="1">
    <citation type="submission" date="2023-01" db="EMBL/GenBank/DDBJ databases">
        <title>Analysis of 21 Apiospora genomes using comparative genomics revels a genus with tremendous synthesis potential of carbohydrate active enzymes and secondary metabolites.</title>
        <authorList>
            <person name="Sorensen T."/>
        </authorList>
    </citation>
    <scope>NUCLEOTIDE SEQUENCE [LARGE SCALE GENOMIC DNA]</scope>
    <source>
        <strain evidence="1 2">CBS 114990</strain>
    </source>
</reference>
<evidence type="ECO:0000313" key="2">
    <source>
        <dbReference type="Proteomes" id="UP001433268"/>
    </source>
</evidence>
<dbReference type="EMBL" id="JAQQWN010000009">
    <property type="protein sequence ID" value="KAK8065763.1"/>
    <property type="molecule type" value="Genomic_DNA"/>
</dbReference>
<organism evidence="1 2">
    <name type="scientific">Apiospora hydei</name>
    <dbReference type="NCBI Taxonomy" id="1337664"/>
    <lineage>
        <taxon>Eukaryota</taxon>
        <taxon>Fungi</taxon>
        <taxon>Dikarya</taxon>
        <taxon>Ascomycota</taxon>
        <taxon>Pezizomycotina</taxon>
        <taxon>Sordariomycetes</taxon>
        <taxon>Xylariomycetidae</taxon>
        <taxon>Amphisphaeriales</taxon>
        <taxon>Apiosporaceae</taxon>
        <taxon>Apiospora</taxon>
    </lineage>
</organism>
<gene>
    <name evidence="1" type="ORF">PG997_012510</name>
</gene>
<dbReference type="Gene3D" id="1.25.40.20">
    <property type="entry name" value="Ankyrin repeat-containing domain"/>
    <property type="match status" value="1"/>
</dbReference>
<sequence>MRGRLLTHHHGTGFVGWSADWTIFNDQGLLLGTERSMNYSNALAGYVARKHLSVGILGFQALVKLHADDFRQTWVREVAMIVLEELDDPVDYRHTSSATTILKAAVKYGNKRVIRSLMEKGRDIFRREGLSYVLEVACQFIRPEVLAVLLDLSHRHRLNGTATIADLNSVENVMAGPVFDMPLKTNKHLLVQGRDPDNTICHDGNKKSPWIVALVASYHFNIVALSQEYGTDAFAQI</sequence>
<name>A0ABR1V706_9PEZI</name>
<protein>
    <recommendedName>
        <fullName evidence="3">Ankyrin repeat protein</fullName>
    </recommendedName>
</protein>
<keyword evidence="2" id="KW-1185">Reference proteome</keyword>
<proteinExistence type="predicted"/>
<dbReference type="Proteomes" id="UP001433268">
    <property type="component" value="Unassembled WGS sequence"/>
</dbReference>
<dbReference type="GeneID" id="92049884"/>
<dbReference type="RefSeq" id="XP_066662516.1">
    <property type="nucleotide sequence ID" value="XM_066816824.1"/>
</dbReference>